<keyword evidence="3" id="KW-1185">Reference proteome</keyword>
<dbReference type="PANTHER" id="PTHR34987:SF6">
    <property type="entry name" value="ALPHA-L-RHAMNOSIDASE SIX-HAIRPIN GLYCOSIDASE DOMAIN-CONTAINING PROTEIN"/>
    <property type="match status" value="1"/>
</dbReference>
<dbReference type="EMBL" id="CP039396">
    <property type="protein sequence ID" value="QCD41829.1"/>
    <property type="molecule type" value="Genomic_DNA"/>
</dbReference>
<accession>A0A4P7W1P9</accession>
<dbReference type="PANTHER" id="PTHR34987">
    <property type="entry name" value="C, PUTATIVE (AFU_ORTHOLOGUE AFUA_3G02880)-RELATED"/>
    <property type="match status" value="1"/>
</dbReference>
<dbReference type="RefSeq" id="WP_136414683.1">
    <property type="nucleotide sequence ID" value="NZ_CP039396.1"/>
</dbReference>
<dbReference type="InterPro" id="IPR012341">
    <property type="entry name" value="6hp_glycosidase-like_sf"/>
</dbReference>
<dbReference type="InterPro" id="IPR035396">
    <property type="entry name" value="Bac_rhamnosid6H"/>
</dbReference>
<protein>
    <submittedName>
        <fullName evidence="2">Alpha-L-rhamnosidase</fullName>
    </submittedName>
</protein>
<dbReference type="AlphaFoldDB" id="A0A4P7W1P9"/>
<name>A0A4P7W1P9_9BACT</name>
<evidence type="ECO:0000313" key="3">
    <source>
        <dbReference type="Proteomes" id="UP000297149"/>
    </source>
</evidence>
<sequence>MDIKKLCLLALLSGVLQPDTATGEIKRTPVQPARIVWMSDTTGEFIKNPEILMKDFKGQVSVADNSCTVMRSSGNHQAALLVDFGKELHGAIKISSGMRASSRPLRLRVRLGESVSEAMSDVAPYHNPYNATNEHAMRDFEIHVPWLGSLEHGNSGFRFARIDLLDQDVDYLLRNVQAISVMIDDPEIGSFNCSDERLNKIWETGAYTVKLNMQDYLWDGIKRDRLVWLGDLHPEVMTVNNVWGKHDVVRRTLDFAKADTPLPGWMNGFSSYSMWWLLIHRDYYLHHGDLDYLKENRDYILGLVRQLDECVDANGEEKMTGVRFLDWPTSEKPDVIHDGLQSLTYMTMKAARQIAGWLGDKEMSAVADKSLARMDKFEISRTDASQAVSLSLLAGMSKNPDADCRKLIENGIDSFSPFYGYYAVEALAENGYTEKAMEMISDYWGAMIDLGGTTFWRISTILIQKMLQESMKSSRPVNMISTARAVLIATSVCA</sequence>
<evidence type="ECO:0000259" key="1">
    <source>
        <dbReference type="Pfam" id="PF17389"/>
    </source>
</evidence>
<dbReference type="InterPro" id="IPR008928">
    <property type="entry name" value="6-hairpin_glycosidase_sf"/>
</dbReference>
<organism evidence="2 3">
    <name type="scientific">Duncaniella dubosii</name>
    <dbReference type="NCBI Taxonomy" id="2518971"/>
    <lineage>
        <taxon>Bacteria</taxon>
        <taxon>Pseudomonadati</taxon>
        <taxon>Bacteroidota</taxon>
        <taxon>Bacteroidia</taxon>
        <taxon>Bacteroidales</taxon>
        <taxon>Muribaculaceae</taxon>
        <taxon>Duncaniella</taxon>
    </lineage>
</organism>
<gene>
    <name evidence="2" type="ORF">E7747_05740</name>
</gene>
<dbReference type="SUPFAM" id="SSF48208">
    <property type="entry name" value="Six-hairpin glycosidases"/>
    <property type="match status" value="1"/>
</dbReference>
<dbReference type="Proteomes" id="UP000297149">
    <property type="component" value="Chromosome"/>
</dbReference>
<evidence type="ECO:0000313" key="2">
    <source>
        <dbReference type="EMBL" id="QCD41829.1"/>
    </source>
</evidence>
<dbReference type="GO" id="GO:0005975">
    <property type="term" value="P:carbohydrate metabolic process"/>
    <property type="evidence" value="ECO:0007669"/>
    <property type="project" value="InterPro"/>
</dbReference>
<dbReference type="KEGG" id="ddb:E7747_05740"/>
<reference evidence="3" key="1">
    <citation type="submission" date="2019-02" db="EMBL/GenBank/DDBJ databases">
        <title>Isolation and identification of novel species under the genus Muribaculum.</title>
        <authorList>
            <person name="Miyake S."/>
            <person name="Ding Y."/>
            <person name="Low A."/>
            <person name="Soh M."/>
            <person name="Seedorf H."/>
        </authorList>
    </citation>
    <scope>NUCLEOTIDE SEQUENCE [LARGE SCALE GENOMIC DNA]</scope>
    <source>
        <strain evidence="3">H5</strain>
    </source>
</reference>
<feature type="domain" description="Alpha-L-rhamnosidase six-hairpin glycosidase" evidence="1">
    <location>
        <begin position="187"/>
        <end position="360"/>
    </location>
</feature>
<dbReference type="Gene3D" id="1.50.10.10">
    <property type="match status" value="1"/>
</dbReference>
<dbReference type="Pfam" id="PF17389">
    <property type="entry name" value="Bac_rhamnosid6H"/>
    <property type="match status" value="1"/>
</dbReference>
<proteinExistence type="predicted"/>